<feature type="transmembrane region" description="Helical" evidence="1">
    <location>
        <begin position="12"/>
        <end position="33"/>
    </location>
</feature>
<evidence type="ECO:0000259" key="2">
    <source>
        <dbReference type="Pfam" id="PF10536"/>
    </source>
</evidence>
<dbReference type="InterPro" id="IPR044824">
    <property type="entry name" value="MAIN-like"/>
</dbReference>
<keyword evidence="1" id="KW-1133">Transmembrane helix</keyword>
<keyword evidence="1" id="KW-0812">Transmembrane</keyword>
<reference evidence="3" key="1">
    <citation type="submission" date="2020-06" db="EMBL/GenBank/DDBJ databases">
        <authorList>
            <person name="Li T."/>
            <person name="Hu X."/>
            <person name="Zhang T."/>
            <person name="Song X."/>
            <person name="Zhang H."/>
            <person name="Dai N."/>
            <person name="Sheng W."/>
            <person name="Hou X."/>
            <person name="Wei L."/>
        </authorList>
    </citation>
    <scope>NUCLEOTIDE SEQUENCE</scope>
    <source>
        <strain evidence="3">G02</strain>
        <tissue evidence="3">Leaf</tissue>
    </source>
</reference>
<keyword evidence="1" id="KW-0472">Membrane</keyword>
<evidence type="ECO:0000256" key="1">
    <source>
        <dbReference type="SAM" id="Phobius"/>
    </source>
</evidence>
<sequence length="269" mass="31165">MMTARSRKYYKRHVYVLCALLVGYCVLMLQFIWTPYLHGLPELQSLLAYAMRTPWNIRCPLIHYFIVEMHHVERVLRKFGMIQDIHPNPLVSERHLHQIDRRGRHGEDWAAFHRDYILKWNDVHSLTVVRPEVGNRRATVPDYMNWYHQISRYNLMENMTLQVENSDPNDFMSLRDVRSRTIAYGHQMMNFSSERYPSVRIGPTGTYEVGSSNVYNEPGPSNVYTSAGPSNVYTPTDPSSIYTPVGPSNVYTEAGPSDVYTPAGPSNVY</sequence>
<proteinExistence type="predicted"/>
<dbReference type="AlphaFoldDB" id="A0AAW2TIW0"/>
<dbReference type="PANTHER" id="PTHR46033">
    <property type="entry name" value="PROTEIN MAIN-LIKE 2"/>
    <property type="match status" value="1"/>
</dbReference>
<protein>
    <recommendedName>
        <fullName evidence="2">Aminotransferase-like plant mobile domain-containing protein</fullName>
    </recommendedName>
</protein>
<comment type="caution">
    <text evidence="3">The sequence shown here is derived from an EMBL/GenBank/DDBJ whole genome shotgun (WGS) entry which is preliminary data.</text>
</comment>
<feature type="domain" description="Aminotransferase-like plant mobile" evidence="2">
    <location>
        <begin position="30"/>
        <end position="148"/>
    </location>
</feature>
<dbReference type="PANTHER" id="PTHR46033:SF8">
    <property type="entry name" value="PROTEIN MAINTENANCE OF MERISTEMS-LIKE"/>
    <property type="match status" value="1"/>
</dbReference>
<reference evidence="3" key="2">
    <citation type="journal article" date="2024" name="Plant">
        <title>Genomic evolution and insights into agronomic trait innovations of Sesamum species.</title>
        <authorList>
            <person name="Miao H."/>
            <person name="Wang L."/>
            <person name="Qu L."/>
            <person name="Liu H."/>
            <person name="Sun Y."/>
            <person name="Le M."/>
            <person name="Wang Q."/>
            <person name="Wei S."/>
            <person name="Zheng Y."/>
            <person name="Lin W."/>
            <person name="Duan Y."/>
            <person name="Cao H."/>
            <person name="Xiong S."/>
            <person name="Wang X."/>
            <person name="Wei L."/>
            <person name="Li C."/>
            <person name="Ma Q."/>
            <person name="Ju M."/>
            <person name="Zhao R."/>
            <person name="Li G."/>
            <person name="Mu C."/>
            <person name="Tian Q."/>
            <person name="Mei H."/>
            <person name="Zhang T."/>
            <person name="Gao T."/>
            <person name="Zhang H."/>
        </authorList>
    </citation>
    <scope>NUCLEOTIDE SEQUENCE</scope>
    <source>
        <strain evidence="3">G02</strain>
    </source>
</reference>
<dbReference type="Pfam" id="PF10536">
    <property type="entry name" value="PMD"/>
    <property type="match status" value="1"/>
</dbReference>
<dbReference type="EMBL" id="JACGWJ010000008">
    <property type="protein sequence ID" value="KAL0404487.1"/>
    <property type="molecule type" value="Genomic_DNA"/>
</dbReference>
<dbReference type="InterPro" id="IPR019557">
    <property type="entry name" value="AminoTfrase-like_pln_mobile"/>
</dbReference>
<name>A0AAW2TIW0_SESRA</name>
<accession>A0AAW2TIW0</accession>
<organism evidence="3">
    <name type="scientific">Sesamum radiatum</name>
    <name type="common">Black benniseed</name>
    <dbReference type="NCBI Taxonomy" id="300843"/>
    <lineage>
        <taxon>Eukaryota</taxon>
        <taxon>Viridiplantae</taxon>
        <taxon>Streptophyta</taxon>
        <taxon>Embryophyta</taxon>
        <taxon>Tracheophyta</taxon>
        <taxon>Spermatophyta</taxon>
        <taxon>Magnoliopsida</taxon>
        <taxon>eudicotyledons</taxon>
        <taxon>Gunneridae</taxon>
        <taxon>Pentapetalae</taxon>
        <taxon>asterids</taxon>
        <taxon>lamiids</taxon>
        <taxon>Lamiales</taxon>
        <taxon>Pedaliaceae</taxon>
        <taxon>Sesamum</taxon>
    </lineage>
</organism>
<dbReference type="GO" id="GO:0010073">
    <property type="term" value="P:meristem maintenance"/>
    <property type="evidence" value="ECO:0007669"/>
    <property type="project" value="InterPro"/>
</dbReference>
<evidence type="ECO:0000313" key="3">
    <source>
        <dbReference type="EMBL" id="KAL0404487.1"/>
    </source>
</evidence>
<gene>
    <name evidence="3" type="ORF">Sradi_2089500</name>
</gene>